<evidence type="ECO:0000256" key="4">
    <source>
        <dbReference type="ARBA" id="ARBA00013244"/>
    </source>
</evidence>
<comment type="pathway">
    <text evidence="2">Lipid metabolism.</text>
</comment>
<sequence length="573" mass="62373">MVTKTKHATPEGARRTGTSRPRRARSRAPEALAPDPAVPSPLAAPEGLLEAIEAVLPAAQQLASEAADAAVHVARAAAREVSRTAGGMLGLSGERMSRVDTAWLRMDNPHNLMVILGVWTLVPRLDYEAICARIAERLLQYPRFRQRVVEDATGATWVDVPDLDIHNHVVRERLPQVRRGQEQKALQAFISKLATTPLDRRRPLWKMHVIENYRDEHGREATALVVRIHHCIADGIALIHVTMSLVDGARQPPKKPKAAAHEAPPALEEWLAHTLLRPLTDFAVRALDAAGDGAAASLHLLRDPARGVSGTLDVAADAARMGVQVLNDAAALALMPDDAKTSLKGKASRTKRVAWTDPLPLDEVKAVGKAFHASINDVLLTAVSGAIGTYLQSRGEEVQGKEIRAMIPVNLRPLEEAWKLGNRFGLVPLLLPIGIENPVERLYEVRRRMRELKGSTQPLLAFGLLAVAGLLLKPAQDAMLNLFARKTTAVMTNVPGPREKLKFCGATLEQTMFWVPQSGDIGLGISILSYGGGVQFGVIGDARLCPEPQAIIDSFRPEFDKLATLALMLPWEE</sequence>
<keyword evidence="8" id="KW-0443">Lipid metabolism</keyword>
<proteinExistence type="inferred from homology"/>
<feature type="domain" description="O-acyltransferase WSD1-like N-terminal" evidence="12">
    <location>
        <begin position="96"/>
        <end position="378"/>
    </location>
</feature>
<dbReference type="GO" id="GO:0006071">
    <property type="term" value="P:glycerol metabolic process"/>
    <property type="evidence" value="ECO:0007669"/>
    <property type="project" value="UniProtKB-KW"/>
</dbReference>
<dbReference type="InterPro" id="IPR045034">
    <property type="entry name" value="O-acyltransferase_WSD1-like"/>
</dbReference>
<keyword evidence="9 14" id="KW-0012">Acyltransferase</keyword>
<dbReference type="PANTHER" id="PTHR31650:SF1">
    <property type="entry name" value="WAX ESTER SYNTHASE_DIACYLGLYCEROL ACYLTRANSFERASE 4-RELATED"/>
    <property type="match status" value="1"/>
</dbReference>
<evidence type="ECO:0000256" key="6">
    <source>
        <dbReference type="ARBA" id="ARBA00022679"/>
    </source>
</evidence>
<evidence type="ECO:0000256" key="11">
    <source>
        <dbReference type="SAM" id="MobiDB-lite"/>
    </source>
</evidence>
<feature type="region of interest" description="Disordered" evidence="11">
    <location>
        <begin position="1"/>
        <end position="39"/>
    </location>
</feature>
<name>A0A3N4VJF2_9BURK</name>
<evidence type="ECO:0000256" key="1">
    <source>
        <dbReference type="ARBA" id="ARBA00004771"/>
    </source>
</evidence>
<keyword evidence="5" id="KW-0444">Lipid biosynthesis</keyword>
<dbReference type="Proteomes" id="UP000272193">
    <property type="component" value="Unassembled WGS sequence"/>
</dbReference>
<dbReference type="GO" id="GO:0004144">
    <property type="term" value="F:diacylglycerol O-acyltransferase activity"/>
    <property type="evidence" value="ECO:0007669"/>
    <property type="project" value="UniProtKB-EC"/>
</dbReference>
<dbReference type="PANTHER" id="PTHR31650">
    <property type="entry name" value="O-ACYLTRANSFERASE (WSD1-LIKE) FAMILY PROTEIN"/>
    <property type="match status" value="1"/>
</dbReference>
<gene>
    <name evidence="14" type="ORF">EDC62_0805</name>
</gene>
<evidence type="ECO:0000256" key="9">
    <source>
        <dbReference type="ARBA" id="ARBA00023315"/>
    </source>
</evidence>
<evidence type="ECO:0000313" key="14">
    <source>
        <dbReference type="EMBL" id="RPE73094.1"/>
    </source>
</evidence>
<dbReference type="Gene3D" id="3.30.559.10">
    <property type="entry name" value="Chloramphenicol acetyltransferase-like domain"/>
    <property type="match status" value="1"/>
</dbReference>
<dbReference type="EC" id="2.3.1.20" evidence="4"/>
<evidence type="ECO:0000256" key="10">
    <source>
        <dbReference type="ARBA" id="ARBA00048109"/>
    </source>
</evidence>
<organism evidence="14 15">
    <name type="scientific">Tibeticola sediminis</name>
    <dbReference type="NCBI Taxonomy" id="1917811"/>
    <lineage>
        <taxon>Bacteria</taxon>
        <taxon>Pseudomonadati</taxon>
        <taxon>Pseudomonadota</taxon>
        <taxon>Betaproteobacteria</taxon>
        <taxon>Burkholderiales</taxon>
        <taxon>Comamonadaceae</taxon>
        <taxon>Tibeticola</taxon>
    </lineage>
</organism>
<dbReference type="GO" id="GO:0019432">
    <property type="term" value="P:triglyceride biosynthetic process"/>
    <property type="evidence" value="ECO:0007669"/>
    <property type="project" value="UniProtKB-UniPathway"/>
</dbReference>
<comment type="similarity">
    <text evidence="3">Belongs to the long-chain O-acyltransferase family.</text>
</comment>
<reference evidence="14 15" key="1">
    <citation type="submission" date="2018-11" db="EMBL/GenBank/DDBJ databases">
        <title>Genomic Encyclopedia of Type Strains, Phase IV (KMG-IV): sequencing the most valuable type-strain genomes for metagenomic binning, comparative biology and taxonomic classification.</title>
        <authorList>
            <person name="Goeker M."/>
        </authorList>
    </citation>
    <scope>NUCLEOTIDE SEQUENCE [LARGE SCALE GENOMIC DNA]</scope>
    <source>
        <strain evidence="14 15">DSM 101684</strain>
    </source>
</reference>
<keyword evidence="7" id="KW-0319">Glycerol metabolism</keyword>
<evidence type="ECO:0000256" key="8">
    <source>
        <dbReference type="ARBA" id="ARBA00023098"/>
    </source>
</evidence>
<evidence type="ECO:0000259" key="13">
    <source>
        <dbReference type="Pfam" id="PF06974"/>
    </source>
</evidence>
<dbReference type="Pfam" id="PF06974">
    <property type="entry name" value="WS_DGAT_C"/>
    <property type="match status" value="1"/>
</dbReference>
<dbReference type="GO" id="GO:0005886">
    <property type="term" value="C:plasma membrane"/>
    <property type="evidence" value="ECO:0007669"/>
    <property type="project" value="TreeGrafter"/>
</dbReference>
<evidence type="ECO:0000256" key="3">
    <source>
        <dbReference type="ARBA" id="ARBA00009587"/>
    </source>
</evidence>
<comment type="caution">
    <text evidence="14">The sequence shown here is derived from an EMBL/GenBank/DDBJ whole genome shotgun (WGS) entry which is preliminary data.</text>
</comment>
<dbReference type="InterPro" id="IPR023213">
    <property type="entry name" value="CAT-like_dom_sf"/>
</dbReference>
<dbReference type="Pfam" id="PF03007">
    <property type="entry name" value="WS_DGAT_cat"/>
    <property type="match status" value="1"/>
</dbReference>
<evidence type="ECO:0000313" key="15">
    <source>
        <dbReference type="Proteomes" id="UP000272193"/>
    </source>
</evidence>
<keyword evidence="15" id="KW-1185">Reference proteome</keyword>
<evidence type="ECO:0000259" key="12">
    <source>
        <dbReference type="Pfam" id="PF03007"/>
    </source>
</evidence>
<protein>
    <recommendedName>
        <fullName evidence="4">diacylglycerol O-acyltransferase</fullName>
        <ecNumber evidence="4">2.3.1.20</ecNumber>
    </recommendedName>
</protein>
<dbReference type="AlphaFoldDB" id="A0A3N4VJF2"/>
<dbReference type="InterPro" id="IPR009721">
    <property type="entry name" value="O-acyltransferase_WSD1_C"/>
</dbReference>
<evidence type="ECO:0000256" key="7">
    <source>
        <dbReference type="ARBA" id="ARBA00022798"/>
    </source>
</evidence>
<dbReference type="EMBL" id="RKQL01000001">
    <property type="protein sequence ID" value="RPE73094.1"/>
    <property type="molecule type" value="Genomic_DNA"/>
</dbReference>
<dbReference type="InterPro" id="IPR004255">
    <property type="entry name" value="O-acyltransferase_WSD1_N"/>
</dbReference>
<dbReference type="NCBIfam" id="TIGR02946">
    <property type="entry name" value="acyl_WS_DGAT"/>
    <property type="match status" value="1"/>
</dbReference>
<dbReference type="InterPro" id="IPR014292">
    <property type="entry name" value="Acyl_transf_WS/DGAT"/>
</dbReference>
<comment type="pathway">
    <text evidence="1">Glycerolipid metabolism; triacylglycerol biosynthesis.</text>
</comment>
<evidence type="ECO:0000256" key="5">
    <source>
        <dbReference type="ARBA" id="ARBA00022516"/>
    </source>
</evidence>
<dbReference type="UniPathway" id="UPA00282"/>
<accession>A0A3N4VJF2</accession>
<feature type="domain" description="O-acyltransferase WSD1 C-terminal" evidence="13">
    <location>
        <begin position="421"/>
        <end position="562"/>
    </location>
</feature>
<keyword evidence="6 14" id="KW-0808">Transferase</keyword>
<dbReference type="SUPFAM" id="SSF52777">
    <property type="entry name" value="CoA-dependent acyltransferases"/>
    <property type="match status" value="1"/>
</dbReference>
<comment type="catalytic activity">
    <reaction evidence="10">
        <text>an acyl-CoA + a 1,2-diacyl-sn-glycerol = a triacyl-sn-glycerol + CoA</text>
        <dbReference type="Rhea" id="RHEA:10868"/>
        <dbReference type="ChEBI" id="CHEBI:17815"/>
        <dbReference type="ChEBI" id="CHEBI:57287"/>
        <dbReference type="ChEBI" id="CHEBI:58342"/>
        <dbReference type="ChEBI" id="CHEBI:64615"/>
        <dbReference type="EC" id="2.3.1.20"/>
    </reaction>
</comment>
<evidence type="ECO:0000256" key="2">
    <source>
        <dbReference type="ARBA" id="ARBA00005189"/>
    </source>
</evidence>